<dbReference type="VEuPathDB" id="FungiDB:PV09_07851"/>
<accession>A0A0D2ANF4</accession>
<organism evidence="2 3">
    <name type="scientific">Verruconis gallopava</name>
    <dbReference type="NCBI Taxonomy" id="253628"/>
    <lineage>
        <taxon>Eukaryota</taxon>
        <taxon>Fungi</taxon>
        <taxon>Dikarya</taxon>
        <taxon>Ascomycota</taxon>
        <taxon>Pezizomycotina</taxon>
        <taxon>Dothideomycetes</taxon>
        <taxon>Pleosporomycetidae</taxon>
        <taxon>Venturiales</taxon>
        <taxon>Sympoventuriaceae</taxon>
        <taxon>Verruconis</taxon>
    </lineage>
</organism>
<dbReference type="RefSeq" id="XP_016210533.1">
    <property type="nucleotide sequence ID" value="XM_016361673.1"/>
</dbReference>
<evidence type="ECO:0000313" key="2">
    <source>
        <dbReference type="EMBL" id="KIW00664.1"/>
    </source>
</evidence>
<dbReference type="Pfam" id="PF06985">
    <property type="entry name" value="HET"/>
    <property type="match status" value="1"/>
</dbReference>
<dbReference type="GeneID" id="27315824"/>
<dbReference type="OrthoDB" id="5362512at2759"/>
<name>A0A0D2ANF4_9PEZI</name>
<dbReference type="PANTHER" id="PTHR33112">
    <property type="entry name" value="DOMAIN PROTEIN, PUTATIVE-RELATED"/>
    <property type="match status" value="1"/>
</dbReference>
<dbReference type="AlphaFoldDB" id="A0A0D2ANF4"/>
<proteinExistence type="predicted"/>
<sequence length="618" mass="69706">MFDVASRELQFHISKPDVRRARDLLRISFRFEPVDPEFQPFKGEDATAHLINSSPLSCNTNSPEALKAAKSWFDGCVSCHQSCGSREAWLPTRLIDLGDSGADNQLKLISTKAHDIHSPYMTLSYQWSSTEESSIKLTNENIQGLHQSISVHGLPRVVRDAIYLTRAFGVRYLWVDRLCIVQGSSEDWSREAALMGRVYSTSVCTIAASDADEPGKGCFFDRDPRSILPWKSNLRIFNHQKEAFIITPSVGLSLDIDPKQCKSWRDGVWLSPLYSRGWVLQESLLSRRIIHCTKRQLYWECDRLVASEVFPKGIPQMYQAADSFGHLRIYLASKLPYSSSNRGHSGSNENHSVDVAARGNDATGFSHSQWISIVEAYTKCQLTHANDRLIAISSVADLLRRSEGEYAAGIWKHHFTDGLLWARSEQRLEFQSKMQRSDGPTWSWASINEAVEFKFQRLFVGELAETVSRTVIKLIDFPTASEATCPSEQTTGNAIVVEGELVKVECSFRDVRNRSAGVRILRLGKESFDSTSATVTKQQLDSVVLYDNLLEGIQQNGNTFCMPVIVSELVSIWHVKGLLLTCGSEGEYQRLGYFAVNGLKSRIWRVFQETEKQIIRIV</sequence>
<dbReference type="InterPro" id="IPR010730">
    <property type="entry name" value="HET"/>
</dbReference>
<protein>
    <recommendedName>
        <fullName evidence="1">Heterokaryon incompatibility domain-containing protein</fullName>
    </recommendedName>
</protein>
<dbReference type="PANTHER" id="PTHR33112:SF10">
    <property type="entry name" value="TOL"/>
    <property type="match status" value="1"/>
</dbReference>
<dbReference type="EMBL" id="KN847561">
    <property type="protein sequence ID" value="KIW00664.1"/>
    <property type="molecule type" value="Genomic_DNA"/>
</dbReference>
<dbReference type="HOGENOM" id="CLU_002639_5_3_1"/>
<reference evidence="2 3" key="1">
    <citation type="submission" date="2015-01" db="EMBL/GenBank/DDBJ databases">
        <title>The Genome Sequence of Ochroconis gallopava CBS43764.</title>
        <authorList>
            <consortium name="The Broad Institute Genomics Platform"/>
            <person name="Cuomo C."/>
            <person name="de Hoog S."/>
            <person name="Gorbushina A."/>
            <person name="Stielow B."/>
            <person name="Teixiera M."/>
            <person name="Abouelleil A."/>
            <person name="Chapman S.B."/>
            <person name="Priest M."/>
            <person name="Young S.K."/>
            <person name="Wortman J."/>
            <person name="Nusbaum C."/>
            <person name="Birren B."/>
        </authorList>
    </citation>
    <scope>NUCLEOTIDE SEQUENCE [LARGE SCALE GENOMIC DNA]</scope>
    <source>
        <strain evidence="2 3">CBS 43764</strain>
    </source>
</reference>
<evidence type="ECO:0000259" key="1">
    <source>
        <dbReference type="Pfam" id="PF06985"/>
    </source>
</evidence>
<dbReference type="InParanoid" id="A0A0D2ANF4"/>
<feature type="domain" description="Heterokaryon incompatibility" evidence="1">
    <location>
        <begin position="120"/>
        <end position="282"/>
    </location>
</feature>
<gene>
    <name evidence="2" type="ORF">PV09_07851</name>
</gene>
<dbReference type="STRING" id="253628.A0A0D2ANF4"/>
<evidence type="ECO:0000313" key="3">
    <source>
        <dbReference type="Proteomes" id="UP000053259"/>
    </source>
</evidence>
<keyword evidence="3" id="KW-1185">Reference proteome</keyword>
<dbReference type="Proteomes" id="UP000053259">
    <property type="component" value="Unassembled WGS sequence"/>
</dbReference>